<dbReference type="EMBL" id="CAJNDS010002192">
    <property type="protein sequence ID" value="CAE7366810.1"/>
    <property type="molecule type" value="Genomic_DNA"/>
</dbReference>
<evidence type="ECO:0000256" key="1">
    <source>
        <dbReference type="SAM" id="SignalP"/>
    </source>
</evidence>
<evidence type="ECO:0008006" key="4">
    <source>
        <dbReference type="Google" id="ProtNLM"/>
    </source>
</evidence>
<feature type="chain" id="PRO_5032496040" description="Anaphase-promoting complex subunit 5" evidence="1">
    <location>
        <begin position="29"/>
        <end position="343"/>
    </location>
</feature>
<name>A0A812Q3L7_9DINO</name>
<proteinExistence type="predicted"/>
<sequence length="343" mass="36906">MAWWRLEMFAGEMVLALAFGCFDEGVLADAPLDARESGMRRLQGIGRLQQQLPRCGQSDGGGLVVSSYQSVLLALCTLLAATSARKALDCLLKEVPWAADGSRRHRPCAFSMDAGPLRPTVASREAHEAASGWTLVAEGLLALLRRQAGTPPRLLLEAVRICLRLDPGNPFALRVLCMTRLRQGRVSAMRRELDEVLCLHRPQPLGASAAQWFDSFRIGLEAELLVSPSGPRPAALCEKAATTAAVSPVGGGAVWGIYATSLLVKLQGTSFDRGAAEELWRCTVRAVSHAPLCKVLWLLHLAGCEARAGGPEPTPDEEEVVDLVEALESKQIFLQGDPLEAIA</sequence>
<evidence type="ECO:0000313" key="3">
    <source>
        <dbReference type="Proteomes" id="UP000604046"/>
    </source>
</evidence>
<comment type="caution">
    <text evidence="2">The sequence shown here is derived from an EMBL/GenBank/DDBJ whole genome shotgun (WGS) entry which is preliminary data.</text>
</comment>
<evidence type="ECO:0000313" key="2">
    <source>
        <dbReference type="EMBL" id="CAE7366810.1"/>
    </source>
</evidence>
<organism evidence="2 3">
    <name type="scientific">Symbiodinium natans</name>
    <dbReference type="NCBI Taxonomy" id="878477"/>
    <lineage>
        <taxon>Eukaryota</taxon>
        <taxon>Sar</taxon>
        <taxon>Alveolata</taxon>
        <taxon>Dinophyceae</taxon>
        <taxon>Suessiales</taxon>
        <taxon>Symbiodiniaceae</taxon>
        <taxon>Symbiodinium</taxon>
    </lineage>
</organism>
<accession>A0A812Q3L7</accession>
<dbReference type="OrthoDB" id="10456920at2759"/>
<keyword evidence="3" id="KW-1185">Reference proteome</keyword>
<reference evidence="2" key="1">
    <citation type="submission" date="2021-02" db="EMBL/GenBank/DDBJ databases">
        <authorList>
            <person name="Dougan E. K."/>
            <person name="Rhodes N."/>
            <person name="Thang M."/>
            <person name="Chan C."/>
        </authorList>
    </citation>
    <scope>NUCLEOTIDE SEQUENCE</scope>
</reference>
<gene>
    <name evidence="2" type="ORF">SNAT2548_LOCUS19929</name>
</gene>
<feature type="signal peptide" evidence="1">
    <location>
        <begin position="1"/>
        <end position="28"/>
    </location>
</feature>
<protein>
    <recommendedName>
        <fullName evidence="4">Anaphase-promoting complex subunit 5</fullName>
    </recommendedName>
</protein>
<dbReference type="AlphaFoldDB" id="A0A812Q3L7"/>
<keyword evidence="1" id="KW-0732">Signal</keyword>
<dbReference type="Proteomes" id="UP000604046">
    <property type="component" value="Unassembled WGS sequence"/>
</dbReference>